<dbReference type="PANTHER" id="PTHR30093">
    <property type="entry name" value="GENERAL SECRETION PATHWAY PROTEIN G"/>
    <property type="match status" value="1"/>
</dbReference>
<dbReference type="Gene3D" id="3.30.700.10">
    <property type="entry name" value="Glycoprotein, Type 4 Pilin"/>
    <property type="match status" value="1"/>
</dbReference>
<evidence type="ECO:0000256" key="6">
    <source>
        <dbReference type="RuleBase" id="RU000389"/>
    </source>
</evidence>
<keyword evidence="7" id="KW-0472">Membrane</keyword>
<comment type="similarity">
    <text evidence="1 6">Belongs to the N-Me-Phe pilin family.</text>
</comment>
<comment type="subunit">
    <text evidence="2">The pili are polar flexible filaments of about 5.4 nanometers diameter and 2.5 micrometers average length; they consist of only a single polypeptide chain arranged in a helical configuration of five subunits per turn in the assembled pilus.</text>
</comment>
<comment type="caution">
    <text evidence="8">The sequence shown here is derived from an EMBL/GenBank/DDBJ whole genome shotgun (WGS) entry which is preliminary data.</text>
</comment>
<feature type="transmembrane region" description="Helical" evidence="7">
    <location>
        <begin position="21"/>
        <end position="44"/>
    </location>
</feature>
<dbReference type="SUPFAM" id="SSF54523">
    <property type="entry name" value="Pili subunits"/>
    <property type="match status" value="1"/>
</dbReference>
<dbReference type="NCBIfam" id="TIGR02532">
    <property type="entry name" value="IV_pilin_GFxxxE"/>
    <property type="match status" value="1"/>
</dbReference>
<evidence type="ECO:0000256" key="3">
    <source>
        <dbReference type="ARBA" id="ARBA00022481"/>
    </source>
</evidence>
<dbReference type="Proteomes" id="UP000004105">
    <property type="component" value="Unassembled WGS sequence"/>
</dbReference>
<protein>
    <submittedName>
        <fullName evidence="8">Type IV pilin structural subunit</fullName>
    </submittedName>
</protein>
<sequence>EKGRHIMDVKLNTGMNKASGFTLIELMIVVAIIGILAALALPLYQDFNIRAKVSEGLLLAEDLKNEIAIYGRTNSSELESTIKSWNKRSASKGALTKYVDSVLADTKNGVITVSYNAAQIGVAPNQNTLVITPMVKNDSGVYQTIDVAFASGNTNAVDWACSSDTHATADKSGMTAAKSGTLSNKYAPSICR</sequence>
<keyword evidence="7" id="KW-0812">Transmembrane</keyword>
<evidence type="ECO:0000313" key="8">
    <source>
        <dbReference type="EMBL" id="EGF12096.1"/>
    </source>
</evidence>
<evidence type="ECO:0000256" key="5">
    <source>
        <dbReference type="ARBA" id="ARBA00023157"/>
    </source>
</evidence>
<dbReference type="InterPro" id="IPR045584">
    <property type="entry name" value="Pilin-like"/>
</dbReference>
<dbReference type="PANTHER" id="PTHR30093:SF34">
    <property type="entry name" value="PREPILIN PEPTIDASE-DEPENDENT PROTEIN D"/>
    <property type="match status" value="1"/>
</dbReference>
<accession>F2B957</accession>
<organism evidence="8 9">
    <name type="scientific">Neisseria bacilliformis ATCC BAA-1200</name>
    <dbReference type="NCBI Taxonomy" id="888742"/>
    <lineage>
        <taxon>Bacteria</taxon>
        <taxon>Pseudomonadati</taxon>
        <taxon>Pseudomonadota</taxon>
        <taxon>Betaproteobacteria</taxon>
        <taxon>Neisseriales</taxon>
        <taxon>Neisseriaceae</taxon>
        <taxon>Neisseria</taxon>
    </lineage>
</organism>
<keyword evidence="4" id="KW-0130">Cell adhesion</keyword>
<dbReference type="Pfam" id="PF07963">
    <property type="entry name" value="N_methyl"/>
    <property type="match status" value="1"/>
</dbReference>
<keyword evidence="6" id="KW-0281">Fimbrium</keyword>
<dbReference type="PROSITE" id="PS00409">
    <property type="entry name" value="PROKAR_NTER_METHYL"/>
    <property type="match status" value="1"/>
</dbReference>
<dbReference type="GO" id="GO:0007155">
    <property type="term" value="P:cell adhesion"/>
    <property type="evidence" value="ECO:0007669"/>
    <property type="project" value="UniProtKB-KW"/>
</dbReference>
<reference evidence="8 9" key="1">
    <citation type="submission" date="2011-02" db="EMBL/GenBank/DDBJ databases">
        <authorList>
            <person name="Muzny D."/>
            <person name="Qin X."/>
            <person name="Deng J."/>
            <person name="Jiang H."/>
            <person name="Liu Y."/>
            <person name="Qu J."/>
            <person name="Song X.-Z."/>
            <person name="Zhang L."/>
            <person name="Thornton R."/>
            <person name="Coyle M."/>
            <person name="Francisco L."/>
            <person name="Jackson L."/>
            <person name="Javaid M."/>
            <person name="Korchina V."/>
            <person name="Kovar C."/>
            <person name="Mata R."/>
            <person name="Mathew T."/>
            <person name="Ngo R."/>
            <person name="Nguyen L."/>
            <person name="Nguyen N."/>
            <person name="Okwuonu G."/>
            <person name="Ongeri F."/>
            <person name="Pham C."/>
            <person name="Simmons D."/>
            <person name="Wilczek-Boney K."/>
            <person name="Hale W."/>
            <person name="Jakkamsetti A."/>
            <person name="Pham P."/>
            <person name="Ruth R."/>
            <person name="San Lucas F."/>
            <person name="Warren J."/>
            <person name="Zhang J."/>
            <person name="Zhao Z."/>
            <person name="Zhou C."/>
            <person name="Zhu D."/>
            <person name="Lee S."/>
            <person name="Bess C."/>
            <person name="Blankenburg K."/>
            <person name="Forbes L."/>
            <person name="Fu Q."/>
            <person name="Gubbala S."/>
            <person name="Hirani K."/>
            <person name="Jayaseelan J.C."/>
            <person name="Lara F."/>
            <person name="Munidasa M."/>
            <person name="Palculict T."/>
            <person name="Patil S."/>
            <person name="Pu L.-L."/>
            <person name="Saada N."/>
            <person name="Tang L."/>
            <person name="Weissenberger G."/>
            <person name="Zhu Y."/>
            <person name="Hemphill L."/>
            <person name="Shang Y."/>
            <person name="Youmans B."/>
            <person name="Ayvaz T."/>
            <person name="Ross M."/>
            <person name="Santibanez J."/>
            <person name="Aqrawi P."/>
            <person name="Gross S."/>
            <person name="Joshi V."/>
            <person name="Fowler G."/>
            <person name="Nazareth L."/>
            <person name="Reid J."/>
            <person name="Worley K."/>
            <person name="Petrosino J."/>
            <person name="Highlander S."/>
            <person name="Gibbs R."/>
        </authorList>
    </citation>
    <scope>NUCLEOTIDE SEQUENCE [LARGE SCALE GENOMIC DNA]</scope>
    <source>
        <strain evidence="8 9">ATCC BAA-1200</strain>
    </source>
</reference>
<evidence type="ECO:0000256" key="7">
    <source>
        <dbReference type="SAM" id="Phobius"/>
    </source>
</evidence>
<evidence type="ECO:0000256" key="1">
    <source>
        <dbReference type="ARBA" id="ARBA00005233"/>
    </source>
</evidence>
<dbReference type="STRING" id="267212.GCA_001063965_00728"/>
<keyword evidence="9" id="KW-1185">Reference proteome</keyword>
<dbReference type="InterPro" id="IPR012902">
    <property type="entry name" value="N_methyl_site"/>
</dbReference>
<keyword evidence="3" id="KW-0488">Methylation</keyword>
<keyword evidence="5" id="KW-1015">Disulfide bond</keyword>
<keyword evidence="7" id="KW-1133">Transmembrane helix</keyword>
<evidence type="ECO:0000256" key="4">
    <source>
        <dbReference type="ARBA" id="ARBA00022889"/>
    </source>
</evidence>
<dbReference type="AlphaFoldDB" id="F2B957"/>
<proteinExistence type="inferred from homology"/>
<dbReference type="EMBL" id="AFAY01000004">
    <property type="protein sequence ID" value="EGF12096.1"/>
    <property type="molecule type" value="Genomic_DNA"/>
</dbReference>
<evidence type="ECO:0000256" key="2">
    <source>
        <dbReference type="ARBA" id="ARBA00011156"/>
    </source>
</evidence>
<name>F2B957_9NEIS</name>
<dbReference type="GO" id="GO:0009289">
    <property type="term" value="C:pilus"/>
    <property type="evidence" value="ECO:0007669"/>
    <property type="project" value="InterPro"/>
</dbReference>
<dbReference type="Pfam" id="PF00114">
    <property type="entry name" value="Pilin"/>
    <property type="match status" value="1"/>
</dbReference>
<gene>
    <name evidence="8" type="ORF">HMPREF9123_0302</name>
</gene>
<dbReference type="HOGENOM" id="CLU_1411572_0_0_4"/>
<feature type="non-terminal residue" evidence="8">
    <location>
        <position position="1"/>
    </location>
</feature>
<dbReference type="InterPro" id="IPR001082">
    <property type="entry name" value="Pilin"/>
</dbReference>
<evidence type="ECO:0000313" key="9">
    <source>
        <dbReference type="Proteomes" id="UP000004105"/>
    </source>
</evidence>